<evidence type="ECO:0000313" key="6">
    <source>
        <dbReference type="EMBL" id="QDV24248.1"/>
    </source>
</evidence>
<dbReference type="Pfam" id="PF00027">
    <property type="entry name" value="cNMP_binding"/>
    <property type="match status" value="1"/>
</dbReference>
<dbReference type="InterPro" id="IPR012318">
    <property type="entry name" value="HTH_CRP"/>
</dbReference>
<dbReference type="InterPro" id="IPR036390">
    <property type="entry name" value="WH_DNA-bd_sf"/>
</dbReference>
<dbReference type="SMART" id="SM00100">
    <property type="entry name" value="cNMP"/>
    <property type="match status" value="1"/>
</dbReference>
<dbReference type="InterPro" id="IPR000595">
    <property type="entry name" value="cNMP-bd_dom"/>
</dbReference>
<evidence type="ECO:0000256" key="1">
    <source>
        <dbReference type="ARBA" id="ARBA00023015"/>
    </source>
</evidence>
<dbReference type="InterPro" id="IPR014710">
    <property type="entry name" value="RmlC-like_jellyroll"/>
</dbReference>
<dbReference type="PANTHER" id="PTHR24567:SF74">
    <property type="entry name" value="HTH-TYPE TRANSCRIPTIONAL REGULATOR ARCR"/>
    <property type="match status" value="1"/>
</dbReference>
<evidence type="ECO:0000256" key="3">
    <source>
        <dbReference type="ARBA" id="ARBA00023163"/>
    </source>
</evidence>
<accession>A0A518G6M5</accession>
<organism evidence="6 7">
    <name type="scientific">Aureliella helgolandensis</name>
    <dbReference type="NCBI Taxonomy" id="2527968"/>
    <lineage>
        <taxon>Bacteria</taxon>
        <taxon>Pseudomonadati</taxon>
        <taxon>Planctomycetota</taxon>
        <taxon>Planctomycetia</taxon>
        <taxon>Pirellulales</taxon>
        <taxon>Pirellulaceae</taxon>
        <taxon>Aureliella</taxon>
    </lineage>
</organism>
<keyword evidence="7" id="KW-1185">Reference proteome</keyword>
<evidence type="ECO:0000259" key="4">
    <source>
        <dbReference type="PROSITE" id="PS50042"/>
    </source>
</evidence>
<dbReference type="KEGG" id="ahel:Q31a_25630"/>
<dbReference type="CDD" id="cd00038">
    <property type="entry name" value="CAP_ED"/>
    <property type="match status" value="1"/>
</dbReference>
<evidence type="ECO:0000313" key="7">
    <source>
        <dbReference type="Proteomes" id="UP000318017"/>
    </source>
</evidence>
<name>A0A518G6M5_9BACT</name>
<dbReference type="InterPro" id="IPR036388">
    <property type="entry name" value="WH-like_DNA-bd_sf"/>
</dbReference>
<keyword evidence="2" id="KW-0238">DNA-binding</keyword>
<proteinExistence type="predicted"/>
<feature type="domain" description="HTH crp-type" evidence="5">
    <location>
        <begin position="147"/>
        <end position="220"/>
    </location>
</feature>
<protein>
    <submittedName>
        <fullName evidence="6">Global nitrogen regulator</fullName>
    </submittedName>
</protein>
<dbReference type="PANTHER" id="PTHR24567">
    <property type="entry name" value="CRP FAMILY TRANSCRIPTIONAL REGULATORY PROTEIN"/>
    <property type="match status" value="1"/>
</dbReference>
<dbReference type="PRINTS" id="PR00034">
    <property type="entry name" value="HTHCRP"/>
</dbReference>
<dbReference type="InterPro" id="IPR050397">
    <property type="entry name" value="Env_Response_Regulators"/>
</dbReference>
<dbReference type="SUPFAM" id="SSF51206">
    <property type="entry name" value="cAMP-binding domain-like"/>
    <property type="match status" value="1"/>
</dbReference>
<evidence type="ECO:0000259" key="5">
    <source>
        <dbReference type="PROSITE" id="PS51063"/>
    </source>
</evidence>
<dbReference type="GO" id="GO:0005829">
    <property type="term" value="C:cytosol"/>
    <property type="evidence" value="ECO:0007669"/>
    <property type="project" value="TreeGrafter"/>
</dbReference>
<dbReference type="EMBL" id="CP036298">
    <property type="protein sequence ID" value="QDV24248.1"/>
    <property type="molecule type" value="Genomic_DNA"/>
</dbReference>
<dbReference type="PROSITE" id="PS51063">
    <property type="entry name" value="HTH_CRP_2"/>
    <property type="match status" value="1"/>
</dbReference>
<keyword evidence="1" id="KW-0805">Transcription regulation</keyword>
<reference evidence="6 7" key="1">
    <citation type="submission" date="2019-02" db="EMBL/GenBank/DDBJ databases">
        <title>Deep-cultivation of Planctomycetes and their phenomic and genomic characterization uncovers novel biology.</title>
        <authorList>
            <person name="Wiegand S."/>
            <person name="Jogler M."/>
            <person name="Boedeker C."/>
            <person name="Pinto D."/>
            <person name="Vollmers J."/>
            <person name="Rivas-Marin E."/>
            <person name="Kohn T."/>
            <person name="Peeters S.H."/>
            <person name="Heuer A."/>
            <person name="Rast P."/>
            <person name="Oberbeckmann S."/>
            <person name="Bunk B."/>
            <person name="Jeske O."/>
            <person name="Meyerdierks A."/>
            <person name="Storesund J.E."/>
            <person name="Kallscheuer N."/>
            <person name="Luecker S."/>
            <person name="Lage O.M."/>
            <person name="Pohl T."/>
            <person name="Merkel B.J."/>
            <person name="Hornburger P."/>
            <person name="Mueller R.-W."/>
            <person name="Bruemmer F."/>
            <person name="Labrenz M."/>
            <person name="Spormann A.M."/>
            <person name="Op den Camp H."/>
            <person name="Overmann J."/>
            <person name="Amann R."/>
            <person name="Jetten M.S.M."/>
            <person name="Mascher T."/>
            <person name="Medema M.H."/>
            <person name="Devos D.P."/>
            <person name="Kaster A.-K."/>
            <person name="Ovreas L."/>
            <person name="Rohde M."/>
            <person name="Galperin M.Y."/>
            <person name="Jogler C."/>
        </authorList>
    </citation>
    <scope>NUCLEOTIDE SEQUENCE [LARGE SCALE GENOMIC DNA]</scope>
    <source>
        <strain evidence="6 7">Q31a</strain>
    </source>
</reference>
<dbReference type="InterPro" id="IPR018490">
    <property type="entry name" value="cNMP-bd_dom_sf"/>
</dbReference>
<dbReference type="RefSeq" id="WP_145077745.1">
    <property type="nucleotide sequence ID" value="NZ_CP036298.1"/>
</dbReference>
<dbReference type="SMART" id="SM00419">
    <property type="entry name" value="HTH_CRP"/>
    <property type="match status" value="1"/>
</dbReference>
<dbReference type="CDD" id="cd00092">
    <property type="entry name" value="HTH_CRP"/>
    <property type="match status" value="1"/>
</dbReference>
<dbReference type="OrthoDB" id="9812325at2"/>
<dbReference type="Pfam" id="PF13545">
    <property type="entry name" value="HTH_Crp_2"/>
    <property type="match status" value="1"/>
</dbReference>
<dbReference type="Gene3D" id="1.10.10.10">
    <property type="entry name" value="Winged helix-like DNA-binding domain superfamily/Winged helix DNA-binding domain"/>
    <property type="match status" value="1"/>
</dbReference>
<dbReference type="Proteomes" id="UP000318017">
    <property type="component" value="Chromosome"/>
</dbReference>
<dbReference type="GO" id="GO:0003677">
    <property type="term" value="F:DNA binding"/>
    <property type="evidence" value="ECO:0007669"/>
    <property type="project" value="UniProtKB-KW"/>
</dbReference>
<dbReference type="PROSITE" id="PS50042">
    <property type="entry name" value="CNMP_BINDING_3"/>
    <property type="match status" value="1"/>
</dbReference>
<feature type="domain" description="Cyclic nucleotide-binding" evidence="4">
    <location>
        <begin position="13"/>
        <end position="103"/>
    </location>
</feature>
<dbReference type="SUPFAM" id="SSF46785">
    <property type="entry name" value="Winged helix' DNA-binding domain"/>
    <property type="match status" value="1"/>
</dbReference>
<dbReference type="GO" id="GO:0003700">
    <property type="term" value="F:DNA-binding transcription factor activity"/>
    <property type="evidence" value="ECO:0007669"/>
    <property type="project" value="TreeGrafter"/>
</dbReference>
<sequence>MGQSFWHIRNCSLFQRLTEQQLELLEKRARQRKFAKGSSVYLPTDRSDGAFLLAEGRVRICATTPEGKQSILAFVEAGELFGELALLEPGQREERADVVNAATIILIPGDILRELMEVSAPLALGVTKLIGLRRRRIERRLRSLLFRSNRERLTHLLIELSEQYGNPTSEGIELAIRLSHQDLASIIGATRETVTTLLGEMQSEGLLQIKRQRLLILDWQRLGATE</sequence>
<dbReference type="AlphaFoldDB" id="A0A518G6M5"/>
<evidence type="ECO:0000256" key="2">
    <source>
        <dbReference type="ARBA" id="ARBA00023125"/>
    </source>
</evidence>
<dbReference type="Gene3D" id="2.60.120.10">
    <property type="entry name" value="Jelly Rolls"/>
    <property type="match status" value="1"/>
</dbReference>
<keyword evidence="3" id="KW-0804">Transcription</keyword>
<gene>
    <name evidence="6" type="primary">ntcA</name>
    <name evidence="6" type="ORF">Q31a_25630</name>
</gene>